<dbReference type="InterPro" id="IPR003156">
    <property type="entry name" value="DHHA1_dom"/>
</dbReference>
<dbReference type="InterPro" id="IPR038763">
    <property type="entry name" value="DHH_sf"/>
</dbReference>
<name>A0AAE3AM94_9FIRM</name>
<evidence type="ECO:0000313" key="3">
    <source>
        <dbReference type="EMBL" id="MCC2137168.1"/>
    </source>
</evidence>
<dbReference type="GO" id="GO:0003676">
    <property type="term" value="F:nucleic acid binding"/>
    <property type="evidence" value="ECO:0007669"/>
    <property type="project" value="InterPro"/>
</dbReference>
<organism evidence="3 4">
    <name type="scientific">Hominenteromicrobium mulieris</name>
    <dbReference type="NCBI Taxonomy" id="2885357"/>
    <lineage>
        <taxon>Bacteria</taxon>
        <taxon>Bacillati</taxon>
        <taxon>Bacillota</taxon>
        <taxon>Clostridia</taxon>
        <taxon>Eubacteriales</taxon>
        <taxon>Oscillospiraceae</taxon>
        <taxon>Hominenteromicrobium</taxon>
    </lineage>
</organism>
<comment type="caution">
    <text evidence="3">The sequence shown here is derived from an EMBL/GenBank/DDBJ whole genome shotgun (WGS) entry which is preliminary data.</text>
</comment>
<dbReference type="SUPFAM" id="SSF64182">
    <property type="entry name" value="DHH phosphoesterases"/>
    <property type="match status" value="1"/>
</dbReference>
<dbReference type="InterPro" id="IPR051319">
    <property type="entry name" value="Oligoribo/pAp-PDE_c-di-AMP_PDE"/>
</dbReference>
<evidence type="ECO:0000259" key="2">
    <source>
        <dbReference type="Pfam" id="PF02272"/>
    </source>
</evidence>
<evidence type="ECO:0000259" key="1">
    <source>
        <dbReference type="Pfam" id="PF01368"/>
    </source>
</evidence>
<dbReference type="Gene3D" id="3.90.1640.10">
    <property type="entry name" value="inorganic pyrophosphatase (n-terminal core)"/>
    <property type="match status" value="1"/>
</dbReference>
<dbReference type="Proteomes" id="UP001199424">
    <property type="component" value="Unassembled WGS sequence"/>
</dbReference>
<gene>
    <name evidence="3" type="ORF">LKD31_09075</name>
</gene>
<feature type="domain" description="DHHA1" evidence="2">
    <location>
        <begin position="223"/>
        <end position="310"/>
    </location>
</feature>
<reference evidence="3" key="1">
    <citation type="submission" date="2021-10" db="EMBL/GenBank/DDBJ databases">
        <title>Anaerobic single-cell dispensing facilitates the cultivation of human gut bacteria.</title>
        <authorList>
            <person name="Afrizal A."/>
        </authorList>
    </citation>
    <scope>NUCLEOTIDE SEQUENCE</scope>
    <source>
        <strain evidence="3">CLA-AA-H250</strain>
    </source>
</reference>
<dbReference type="EMBL" id="JAJEQC010000008">
    <property type="protein sequence ID" value="MCC2137168.1"/>
    <property type="molecule type" value="Genomic_DNA"/>
</dbReference>
<proteinExistence type="predicted"/>
<keyword evidence="4" id="KW-1185">Reference proteome</keyword>
<dbReference type="Gene3D" id="3.10.310.30">
    <property type="match status" value="1"/>
</dbReference>
<dbReference type="PANTHER" id="PTHR47618">
    <property type="entry name" value="BIFUNCTIONAL OLIGORIBONUCLEASE AND PAP PHOSPHATASE NRNA"/>
    <property type="match status" value="1"/>
</dbReference>
<accession>A0AAE3AM94</accession>
<dbReference type="Pfam" id="PF01368">
    <property type="entry name" value="DHH"/>
    <property type="match status" value="1"/>
</dbReference>
<dbReference type="PANTHER" id="PTHR47618:SF1">
    <property type="entry name" value="BIFUNCTIONAL OLIGORIBONUCLEASE AND PAP PHOSPHATASE NRNA"/>
    <property type="match status" value="1"/>
</dbReference>
<feature type="domain" description="DDH" evidence="1">
    <location>
        <begin position="16"/>
        <end position="150"/>
    </location>
</feature>
<protein>
    <submittedName>
        <fullName evidence="3">DHH family phosphoesterase</fullName>
    </submittedName>
</protein>
<dbReference type="RefSeq" id="WP_308449455.1">
    <property type="nucleotide sequence ID" value="NZ_JAJEQC010000008.1"/>
</dbReference>
<evidence type="ECO:0000313" key="4">
    <source>
        <dbReference type="Proteomes" id="UP001199424"/>
    </source>
</evidence>
<dbReference type="AlphaFoldDB" id="A0AAE3AM94"/>
<sequence>MANLEDAAHFLRGADKILILSHRSPDGDTLGCASALSRALIALGKSVMFRCADPVPPKFTYLFEGIEYGEFEPEHIVTVDVADKTLLGSLEPYGDKTDFAIDHHASCRPFAKETWVEGTAGAACELIARLIPALGAEITPKIADCLYTGISTDTGCFRYPNASANTYRIAADLLEHGANAAEINRLMFDTKSRAAVALLKRLYGNMEFHCDGKCAVFCLTSDVIAETGASEDDLDGVSAMVRQVEGVLLGFTLREREGGVWKVSMRATNPADASVVCAKFGGGGHKGAAGCSLTGGLEDVKARVVAACGEAIKALENK</sequence>
<dbReference type="Pfam" id="PF02272">
    <property type="entry name" value="DHHA1"/>
    <property type="match status" value="1"/>
</dbReference>
<dbReference type="InterPro" id="IPR001667">
    <property type="entry name" value="DDH_dom"/>
</dbReference>